<comment type="subunit">
    <text evidence="13">Interacts with CD72/LYB-2. Interacts with PTPN6/SHP-1. Interacts with CBL. Interacts with CD5L.</text>
</comment>
<evidence type="ECO:0000256" key="6">
    <source>
        <dbReference type="ARBA" id="ARBA00022737"/>
    </source>
</evidence>
<dbReference type="GO" id="GO:0009897">
    <property type="term" value="C:external side of plasma membrane"/>
    <property type="evidence" value="ECO:0007669"/>
    <property type="project" value="Ensembl"/>
</dbReference>
<evidence type="ECO:0000256" key="10">
    <source>
        <dbReference type="ARBA" id="ARBA00023170"/>
    </source>
</evidence>
<evidence type="ECO:0000313" key="21">
    <source>
        <dbReference type="Proteomes" id="UP000694385"/>
    </source>
</evidence>
<keyword evidence="11" id="KW-0325">Glycoprotein</keyword>
<evidence type="ECO:0000256" key="15">
    <source>
        <dbReference type="PROSITE-ProRule" id="PRU00196"/>
    </source>
</evidence>
<feature type="domain" description="SRCR" evidence="19">
    <location>
        <begin position="34"/>
        <end position="128"/>
    </location>
</feature>
<dbReference type="Ensembl" id="ENSJJAT00000017451.1">
    <property type="protein sequence ID" value="ENSJJAP00000010984.1"/>
    <property type="gene ID" value="ENSJJAG00000014422.1"/>
</dbReference>
<dbReference type="PRINTS" id="PR00258">
    <property type="entry name" value="SPERACTRCPTR"/>
</dbReference>
<keyword evidence="10" id="KW-0675">Receptor</keyword>
<keyword evidence="9 15" id="KW-1015">Disulfide bond</keyword>
<feature type="compositionally biased region" description="Low complexity" evidence="16">
    <location>
        <begin position="468"/>
        <end position="477"/>
    </location>
</feature>
<dbReference type="AlphaFoldDB" id="A0A8C5KMG3"/>
<dbReference type="GO" id="GO:0097190">
    <property type="term" value="P:apoptotic signaling pathway"/>
    <property type="evidence" value="ECO:0007669"/>
    <property type="project" value="Ensembl"/>
</dbReference>
<comment type="subcellular location">
    <subcellularLocation>
        <location evidence="1">Cell membrane</location>
        <topology evidence="1">Single-pass type I membrane protein</topology>
    </subcellularLocation>
</comment>
<dbReference type="InterPro" id="IPR036772">
    <property type="entry name" value="SRCR-like_dom_sf"/>
</dbReference>
<feature type="signal peptide" evidence="18">
    <location>
        <begin position="1"/>
        <end position="23"/>
    </location>
</feature>
<accession>A0A8C5KMG3</accession>
<dbReference type="GeneTree" id="ENSGT00390000017536"/>
<feature type="chain" id="PRO_5034886509" description="T-cell surface glycoprotein CD5" evidence="18">
    <location>
        <begin position="24"/>
        <end position="488"/>
    </location>
</feature>
<dbReference type="InterPro" id="IPR003566">
    <property type="entry name" value="Tcell_CD5"/>
</dbReference>
<evidence type="ECO:0000256" key="1">
    <source>
        <dbReference type="ARBA" id="ARBA00004251"/>
    </source>
</evidence>
<evidence type="ECO:0000256" key="8">
    <source>
        <dbReference type="ARBA" id="ARBA00023136"/>
    </source>
</evidence>
<evidence type="ECO:0000313" key="20">
    <source>
        <dbReference type="Ensembl" id="ENSJJAP00000010984.1"/>
    </source>
</evidence>
<feature type="region of interest" description="Disordered" evidence="16">
    <location>
        <begin position="466"/>
        <end position="488"/>
    </location>
</feature>
<feature type="domain" description="SRCR" evidence="19">
    <location>
        <begin position="271"/>
        <end position="361"/>
    </location>
</feature>
<evidence type="ECO:0000256" key="16">
    <source>
        <dbReference type="SAM" id="MobiDB-lite"/>
    </source>
</evidence>
<dbReference type="FunFam" id="3.10.250.10:FF:000028">
    <property type="entry name" value="T-cell surface glycoprotein CD5"/>
    <property type="match status" value="1"/>
</dbReference>
<evidence type="ECO:0000256" key="5">
    <source>
        <dbReference type="ARBA" id="ARBA00022729"/>
    </source>
</evidence>
<dbReference type="OMA" id="VCSGFQP"/>
<keyword evidence="21" id="KW-1185">Reference proteome</keyword>
<comment type="function">
    <text evidence="12">Lymphoid-specific receptor expressed by all T-cells and in a subset of B-cells known as B1a cells. Plays a role in the regulation of TCR and BCR signaling, thymocyte selection, T-cell effector differentiation and immune tolerance. Acts by interacting with several ligands expressed on B-cells such as CD5L or CD72 and thereby plays an important role in contact-mediated, T-dependent B-cell activation and in the maintenance of regulatory T and B-cell homeostasis. Functions as a negative regulator of TCR signaling during thymocyte development by associating with several signaling proteins including LCK, CD3Z chain, PI3K or CBL. Mechanistically, co-engagement of CD3 with CD5 enhances phosphorylated CBL recruitment leading to increased VAV1 phosphorylation and degradation. Modulates B-cell biology through ERK1/2 activation in a Ca(2+)-dependent pathway via the non-selective Ca(2+) channel TRPC1, leading to IL-10 production.</text>
</comment>
<keyword evidence="5 18" id="KW-0732">Signal</keyword>
<dbReference type="PRINTS" id="PR01409">
    <property type="entry name" value="TCELLCD5"/>
</dbReference>
<evidence type="ECO:0000256" key="4">
    <source>
        <dbReference type="ARBA" id="ARBA00022692"/>
    </source>
</evidence>
<keyword evidence="6" id="KW-0677">Repeat</keyword>
<protein>
    <recommendedName>
        <fullName evidence="14">T-cell surface glycoprotein CD5</fullName>
    </recommendedName>
</protein>
<keyword evidence="4 17" id="KW-0812">Transmembrane</keyword>
<feature type="domain" description="SRCR" evidence="19">
    <location>
        <begin position="154"/>
        <end position="263"/>
    </location>
</feature>
<keyword evidence="2" id="KW-1003">Cell membrane</keyword>
<dbReference type="PANTHER" id="PTHR47309">
    <property type="entry name" value="T-CELL SURFACE GLYCOPROTEIN CD5"/>
    <property type="match status" value="1"/>
</dbReference>
<dbReference type="GO" id="GO:0031295">
    <property type="term" value="P:T cell costimulation"/>
    <property type="evidence" value="ECO:0007669"/>
    <property type="project" value="Ensembl"/>
</dbReference>
<keyword evidence="7 17" id="KW-1133">Transmembrane helix</keyword>
<evidence type="ECO:0000256" key="12">
    <source>
        <dbReference type="ARBA" id="ARBA00056739"/>
    </source>
</evidence>
<keyword evidence="8 17" id="KW-0472">Membrane</keyword>
<dbReference type="Pfam" id="PF00530">
    <property type="entry name" value="SRCR"/>
    <property type="match status" value="1"/>
</dbReference>
<dbReference type="Proteomes" id="UP000694385">
    <property type="component" value="Unassembled WGS sequence"/>
</dbReference>
<dbReference type="PROSITE" id="PS50287">
    <property type="entry name" value="SRCR_2"/>
    <property type="match status" value="3"/>
</dbReference>
<dbReference type="FunFam" id="3.10.250.10:FF:000030">
    <property type="entry name" value="T-cell surface glycoprotein CD5"/>
    <property type="match status" value="1"/>
</dbReference>
<comment type="caution">
    <text evidence="15">Lacks conserved residue(s) required for the propagation of feature annotation.</text>
</comment>
<feature type="disulfide bond" evidence="15">
    <location>
        <begin position="102"/>
        <end position="112"/>
    </location>
</feature>
<proteinExistence type="predicted"/>
<dbReference type="InterPro" id="IPR001190">
    <property type="entry name" value="SRCR"/>
</dbReference>
<evidence type="ECO:0000256" key="7">
    <source>
        <dbReference type="ARBA" id="ARBA00022989"/>
    </source>
</evidence>
<evidence type="ECO:0000256" key="18">
    <source>
        <dbReference type="SAM" id="SignalP"/>
    </source>
</evidence>
<name>A0A8C5KMG3_JACJA</name>
<sequence>MGSHQAPLAAVYLLGTLVTSCLGQTKWDDSGFQVVLSGTRSKCQGQVLVLMGNLWHTICSSSWDQSRDHKEAWEVCQQLGCREPLNLAPFSQFSRPQNQLFCYGPVGSFSNCSTNSPTECLPLSLVCMEPQKTTPPPTIRPPTTTPEPTAPPRLQLVAEPGGLQCAGVVVFYSGSQGGTIMYEAQDKLQSLGTLVCNAVQCGSFLTHVPGAEAAGPPGPGELRDPWPLTTQWEVHNWSCTSIQQCFRKIQPQEGNQVLSVICSDFQPKVQSRLVGGGSVCEGTAEVRQGAQWAALCDSPVARGPARWEELCQEQQCGNIISFHAMEASRTSHGFTCPQEKLSQCHELQEKARCRTVFVTCQDPNPAGLAPGTVASIILTLVLLTVLLVICGPLAYKKLVKKFRHRKQRQWIGPTGVNQNVSFHRNHTATVRSQAENPPAAHVDNEYSQPPRNSYLSAYPALEGALHRSSAQADNSSDSDYDLHVAQRL</sequence>
<reference evidence="20" key="2">
    <citation type="submission" date="2025-09" db="UniProtKB">
        <authorList>
            <consortium name="Ensembl"/>
        </authorList>
    </citation>
    <scope>IDENTIFICATION</scope>
</reference>
<reference evidence="20" key="1">
    <citation type="submission" date="2025-08" db="UniProtKB">
        <authorList>
            <consortium name="Ensembl"/>
        </authorList>
    </citation>
    <scope>IDENTIFICATION</scope>
</reference>
<feature type="transmembrane region" description="Helical" evidence="17">
    <location>
        <begin position="373"/>
        <end position="395"/>
    </location>
</feature>
<keyword evidence="3" id="KW-0597">Phosphoprotein</keyword>
<organism evidence="20 21">
    <name type="scientific">Jaculus jaculus</name>
    <name type="common">Lesser Egyptian jerboa</name>
    <dbReference type="NCBI Taxonomy" id="51337"/>
    <lineage>
        <taxon>Eukaryota</taxon>
        <taxon>Metazoa</taxon>
        <taxon>Chordata</taxon>
        <taxon>Craniata</taxon>
        <taxon>Vertebrata</taxon>
        <taxon>Euteleostomi</taxon>
        <taxon>Mammalia</taxon>
        <taxon>Eutheria</taxon>
        <taxon>Euarchontoglires</taxon>
        <taxon>Glires</taxon>
        <taxon>Rodentia</taxon>
        <taxon>Myomorpha</taxon>
        <taxon>Dipodoidea</taxon>
        <taxon>Dipodidae</taxon>
        <taxon>Dipodinae</taxon>
        <taxon>Jaculus</taxon>
    </lineage>
</organism>
<evidence type="ECO:0000256" key="11">
    <source>
        <dbReference type="ARBA" id="ARBA00023180"/>
    </source>
</evidence>
<evidence type="ECO:0000256" key="14">
    <source>
        <dbReference type="ARBA" id="ARBA00068568"/>
    </source>
</evidence>
<evidence type="ECO:0000259" key="19">
    <source>
        <dbReference type="PROSITE" id="PS50287"/>
    </source>
</evidence>
<evidence type="ECO:0000256" key="2">
    <source>
        <dbReference type="ARBA" id="ARBA00022475"/>
    </source>
</evidence>
<dbReference type="Gene3D" id="3.10.250.10">
    <property type="entry name" value="SRCR-like domain"/>
    <property type="match status" value="2"/>
</dbReference>
<dbReference type="SUPFAM" id="SSF56487">
    <property type="entry name" value="SRCR-like"/>
    <property type="match status" value="2"/>
</dbReference>
<evidence type="ECO:0000256" key="3">
    <source>
        <dbReference type="ARBA" id="ARBA00022553"/>
    </source>
</evidence>
<evidence type="ECO:0000256" key="17">
    <source>
        <dbReference type="SAM" id="Phobius"/>
    </source>
</evidence>
<feature type="region of interest" description="Disordered" evidence="16">
    <location>
        <begin position="428"/>
        <end position="448"/>
    </location>
</feature>
<evidence type="ECO:0000256" key="9">
    <source>
        <dbReference type="ARBA" id="ARBA00023157"/>
    </source>
</evidence>
<dbReference type="PANTHER" id="PTHR47309:SF1">
    <property type="entry name" value="T-CELL SURFACE GLYCOPROTEIN CD5"/>
    <property type="match status" value="1"/>
</dbReference>
<dbReference type="SMART" id="SM00202">
    <property type="entry name" value="SR"/>
    <property type="match status" value="1"/>
</dbReference>
<evidence type="ECO:0000256" key="13">
    <source>
        <dbReference type="ARBA" id="ARBA00063897"/>
    </source>
</evidence>